<dbReference type="GO" id="GO:0016758">
    <property type="term" value="F:hexosyltransferase activity"/>
    <property type="evidence" value="ECO:0007669"/>
    <property type="project" value="InterPro"/>
</dbReference>
<dbReference type="GO" id="GO:0000139">
    <property type="term" value="C:Golgi membrane"/>
    <property type="evidence" value="ECO:0007669"/>
    <property type="project" value="UniProtKB-SubCell"/>
</dbReference>
<evidence type="ECO:0000256" key="3">
    <source>
        <dbReference type="ARBA" id="ARBA00022676"/>
    </source>
</evidence>
<evidence type="ECO:0000256" key="7">
    <source>
        <dbReference type="ARBA" id="ARBA00022989"/>
    </source>
</evidence>
<keyword evidence="6 10" id="KW-0735">Signal-anchor</keyword>
<dbReference type="AlphaFoldDB" id="A0A6F9DGL3"/>
<protein>
    <recommendedName>
        <fullName evidence="10">Hexosyltransferase</fullName>
        <ecNumber evidence="10">2.4.1.-</ecNumber>
    </recommendedName>
</protein>
<proteinExistence type="evidence at transcript level"/>
<dbReference type="InterPro" id="IPR002659">
    <property type="entry name" value="Glyco_trans_31"/>
</dbReference>
<keyword evidence="4" id="KW-0808">Transferase</keyword>
<dbReference type="Gene3D" id="3.90.550.50">
    <property type="match status" value="1"/>
</dbReference>
<dbReference type="EMBL" id="LR786742">
    <property type="protein sequence ID" value="CAB3262597.1"/>
    <property type="molecule type" value="mRNA"/>
</dbReference>
<evidence type="ECO:0000256" key="2">
    <source>
        <dbReference type="ARBA" id="ARBA00008661"/>
    </source>
</evidence>
<dbReference type="PANTHER" id="PTHR11214">
    <property type="entry name" value="BETA-1,3-N-ACETYLGLUCOSAMINYLTRANSFERASE"/>
    <property type="match status" value="1"/>
</dbReference>
<evidence type="ECO:0000256" key="6">
    <source>
        <dbReference type="ARBA" id="ARBA00022968"/>
    </source>
</evidence>
<keyword evidence="5 10" id="KW-0812">Transmembrane</keyword>
<accession>A0A6F9DGL3</accession>
<reference evidence="11" key="1">
    <citation type="submission" date="2020-04" db="EMBL/GenBank/DDBJ databases">
        <authorList>
            <person name="Neveu A P."/>
        </authorList>
    </citation>
    <scope>NUCLEOTIDE SEQUENCE</scope>
    <source>
        <tissue evidence="11">Whole embryo</tissue>
    </source>
</reference>
<sequence length="393" mass="45701">MVLFIPVCLNVLCTVMNLLTKIRLAIVFLICTMSSFIYWMQMAHLLGSQRVGVLELQQLRNRRTVNASSALVKLHDRLTYDFDEKLIGYNFVRPTFQFLLEPRNLHTQNCVDDRCKQMHSNVSWCMVNFVKSKASHQEHRNDIRRTWAHKLYLNGSRMETVFIVGMSRNVTTEMLLRQEHEMYGDILQYDGPDDYKYVPLKTMAGMQWAVDNLPSNHYYSSGDDDVMVVVERLKNIMDFYINITEFEDWAEFPIICTYRTMEFARPYRNSTGRYKQWYIAESEYKWPFYPRGCFGGFYSTSIRVVKQLLAAARTTPYLRVDDVWITGVLRVKLGMPDNMVIEPPEKIAFHGVGQLVSKLAAKEKAKNGTTKAKNGTVKAGKVKYFAIKPNTEM</sequence>
<keyword evidence="9 10" id="KW-0472">Membrane</keyword>
<comment type="similarity">
    <text evidence="2 10">Belongs to the glycosyltransferase 31 family.</text>
</comment>
<keyword evidence="3 10" id="KW-0328">Glycosyltransferase</keyword>
<dbReference type="PANTHER" id="PTHR11214:SF283">
    <property type="entry name" value="N-ACETYLLACTOSAMINIDE BETA-1,3-N-ACETYLGLUCOSAMINYLTRANSFERASE 4-LIKE"/>
    <property type="match status" value="1"/>
</dbReference>
<keyword evidence="8 10" id="KW-0333">Golgi apparatus</keyword>
<dbReference type="EC" id="2.4.1.-" evidence="10"/>
<evidence type="ECO:0000256" key="4">
    <source>
        <dbReference type="ARBA" id="ARBA00022679"/>
    </source>
</evidence>
<dbReference type="GO" id="GO:0006493">
    <property type="term" value="P:protein O-linked glycosylation"/>
    <property type="evidence" value="ECO:0007669"/>
    <property type="project" value="TreeGrafter"/>
</dbReference>
<evidence type="ECO:0000256" key="1">
    <source>
        <dbReference type="ARBA" id="ARBA00004323"/>
    </source>
</evidence>
<evidence type="ECO:0000256" key="10">
    <source>
        <dbReference type="RuleBase" id="RU363063"/>
    </source>
</evidence>
<name>A0A6F9DGL3_9ASCI</name>
<evidence type="ECO:0000313" key="11">
    <source>
        <dbReference type="EMBL" id="CAB3262597.1"/>
    </source>
</evidence>
<evidence type="ECO:0000256" key="9">
    <source>
        <dbReference type="ARBA" id="ARBA00023136"/>
    </source>
</evidence>
<dbReference type="Pfam" id="PF01762">
    <property type="entry name" value="Galactosyl_T"/>
    <property type="match status" value="1"/>
</dbReference>
<keyword evidence="7 10" id="KW-1133">Transmembrane helix</keyword>
<gene>
    <name evidence="11" type="primary">LOC100180747</name>
</gene>
<organism evidence="11">
    <name type="scientific">Phallusia mammillata</name>
    <dbReference type="NCBI Taxonomy" id="59560"/>
    <lineage>
        <taxon>Eukaryota</taxon>
        <taxon>Metazoa</taxon>
        <taxon>Chordata</taxon>
        <taxon>Tunicata</taxon>
        <taxon>Ascidiacea</taxon>
        <taxon>Phlebobranchia</taxon>
        <taxon>Ascidiidae</taxon>
        <taxon>Phallusia</taxon>
    </lineage>
</organism>
<feature type="transmembrane region" description="Helical" evidence="10">
    <location>
        <begin position="23"/>
        <end position="40"/>
    </location>
</feature>
<evidence type="ECO:0000256" key="5">
    <source>
        <dbReference type="ARBA" id="ARBA00022692"/>
    </source>
</evidence>
<comment type="subcellular location">
    <subcellularLocation>
        <location evidence="1 10">Golgi apparatus membrane</location>
        <topology evidence="1 10">Single-pass type II membrane protein</topology>
    </subcellularLocation>
</comment>
<evidence type="ECO:0000256" key="8">
    <source>
        <dbReference type="ARBA" id="ARBA00023034"/>
    </source>
</evidence>